<reference evidence="3" key="1">
    <citation type="submission" date="2021-01" db="EMBL/GenBank/DDBJ databases">
        <authorList>
            <person name="Corre E."/>
            <person name="Pelletier E."/>
            <person name="Niang G."/>
            <person name="Scheremetjew M."/>
            <person name="Finn R."/>
            <person name="Kale V."/>
            <person name="Holt S."/>
            <person name="Cochrane G."/>
            <person name="Meng A."/>
            <person name="Brown T."/>
            <person name="Cohen L."/>
        </authorList>
    </citation>
    <scope>NUCLEOTIDE SEQUENCE</scope>
    <source>
        <strain evidence="3">UTEX LB 985</strain>
    </source>
</reference>
<organism evidence="3">
    <name type="scientific">Haptolina brevifila</name>
    <dbReference type="NCBI Taxonomy" id="156173"/>
    <lineage>
        <taxon>Eukaryota</taxon>
        <taxon>Haptista</taxon>
        <taxon>Haptophyta</taxon>
        <taxon>Prymnesiophyceae</taxon>
        <taxon>Prymnesiales</taxon>
        <taxon>Prymnesiaceae</taxon>
        <taxon>Haptolina</taxon>
    </lineage>
</organism>
<feature type="compositionally biased region" description="Polar residues" evidence="2">
    <location>
        <begin position="27"/>
        <end position="39"/>
    </location>
</feature>
<evidence type="ECO:0000313" key="3">
    <source>
        <dbReference type="EMBL" id="CAD9403384.1"/>
    </source>
</evidence>
<feature type="coiled-coil region" evidence="1">
    <location>
        <begin position="176"/>
        <end position="207"/>
    </location>
</feature>
<feature type="region of interest" description="Disordered" evidence="2">
    <location>
        <begin position="1"/>
        <end position="56"/>
    </location>
</feature>
<dbReference type="EMBL" id="HBGU01005928">
    <property type="protein sequence ID" value="CAD9403384.1"/>
    <property type="molecule type" value="Transcribed_RNA"/>
</dbReference>
<evidence type="ECO:0000256" key="2">
    <source>
        <dbReference type="SAM" id="MobiDB-lite"/>
    </source>
</evidence>
<dbReference type="AlphaFoldDB" id="A0A7S2FMR0"/>
<proteinExistence type="predicted"/>
<gene>
    <name evidence="3" type="ORF">CBRE1094_LOCUS3234</name>
</gene>
<evidence type="ECO:0000256" key="1">
    <source>
        <dbReference type="SAM" id="Coils"/>
    </source>
</evidence>
<name>A0A7S2FMR0_9EUKA</name>
<keyword evidence="1" id="KW-0175">Coiled coil</keyword>
<accession>A0A7S2FMR0</accession>
<sequence>MGCASSRQNDTKEDTGDAKPNAEAVATYTQVPKASTSPETDAAQPPEEATSLRVSKAEVQSAESQWLKQTDASRVDLAAIGVSVPGTEEVAGLAQEVVASVLKEVVAEVQATEDIDAIAQTVAASAIEEAHALVAAELAEKAAAVALAEAVAAAVIAEALESEIAETTALGQMIVIEAIEMAIEKVEREEMEEKMEATRAIEEMEAIGAEVARLVIESELQKEDEVMDALGTKVVHDAVARAVEGAEKDWKPEMSAPWMPVMAAGKAMAHAKKGKEENKEETGGCTLS</sequence>
<protein>
    <submittedName>
        <fullName evidence="3">Uncharacterized protein</fullName>
    </submittedName>
</protein>